<dbReference type="KEGG" id="acom:CEW83_17620"/>
<evidence type="ECO:0000256" key="2">
    <source>
        <dbReference type="ARBA" id="ARBA00005419"/>
    </source>
</evidence>
<evidence type="ECO:0000256" key="1">
    <source>
        <dbReference type="ARBA" id="ARBA00003413"/>
    </source>
</evidence>
<keyword evidence="3 5" id="KW-0378">Hydrolase</keyword>
<dbReference type="SUPFAM" id="SSF56300">
    <property type="entry name" value="Metallo-dependent phosphatases"/>
    <property type="match status" value="1"/>
</dbReference>
<dbReference type="InterPro" id="IPR029052">
    <property type="entry name" value="Metallo-depent_PP-like"/>
</dbReference>
<dbReference type="PANTHER" id="PTHR40942:SF4">
    <property type="entry name" value="CYTOCHROME C5"/>
    <property type="match status" value="1"/>
</dbReference>
<evidence type="ECO:0000259" key="6">
    <source>
        <dbReference type="Pfam" id="PF00149"/>
    </source>
</evidence>
<evidence type="ECO:0000256" key="5">
    <source>
        <dbReference type="HAMAP-Rule" id="MF_00199"/>
    </source>
</evidence>
<evidence type="ECO:0000256" key="3">
    <source>
        <dbReference type="ARBA" id="ARBA00022801"/>
    </source>
</evidence>
<proteinExistence type="inferred from homology"/>
<dbReference type="HAMAP" id="MF_00199">
    <property type="entry name" value="ApaH"/>
    <property type="match status" value="1"/>
</dbReference>
<dbReference type="Proteomes" id="UP000244930">
    <property type="component" value="Chromosome"/>
</dbReference>
<name>A0A2U8GTQ8_9RHOO</name>
<protein>
    <recommendedName>
        <fullName evidence="5">Bis(5'-nucleosyl)-tetraphosphatase, symmetrical</fullName>
        <ecNumber evidence="5">3.6.1.41</ecNumber>
    </recommendedName>
    <alternativeName>
        <fullName evidence="5">Ap4A hydrolase</fullName>
    </alternativeName>
    <alternativeName>
        <fullName evidence="5">Diadenosine 5',5'''-P1,P4-tetraphosphate pyrophosphohydrolase</fullName>
    </alternativeName>
    <alternativeName>
        <fullName evidence="5">Diadenosine tetraphosphatase</fullName>
    </alternativeName>
</protein>
<dbReference type="NCBIfam" id="TIGR00668">
    <property type="entry name" value="apaH"/>
    <property type="match status" value="1"/>
</dbReference>
<dbReference type="Gene3D" id="3.60.21.10">
    <property type="match status" value="1"/>
</dbReference>
<dbReference type="PIRSF" id="PIRSF000903">
    <property type="entry name" value="B5n-ttraPtase_sm"/>
    <property type="match status" value="1"/>
</dbReference>
<dbReference type="GO" id="GO:0008803">
    <property type="term" value="F:bis(5'-nucleosyl)-tetraphosphatase (symmetrical) activity"/>
    <property type="evidence" value="ECO:0007669"/>
    <property type="project" value="UniProtKB-UniRule"/>
</dbReference>
<dbReference type="NCBIfam" id="NF001204">
    <property type="entry name" value="PRK00166.1"/>
    <property type="match status" value="1"/>
</dbReference>
<comment type="catalytic activity">
    <reaction evidence="4 5">
        <text>P(1),P(4)-bis(5'-adenosyl) tetraphosphate + H2O = 2 ADP + 2 H(+)</text>
        <dbReference type="Rhea" id="RHEA:24252"/>
        <dbReference type="ChEBI" id="CHEBI:15377"/>
        <dbReference type="ChEBI" id="CHEBI:15378"/>
        <dbReference type="ChEBI" id="CHEBI:58141"/>
        <dbReference type="ChEBI" id="CHEBI:456216"/>
        <dbReference type="EC" id="3.6.1.41"/>
    </reaction>
</comment>
<comment type="similarity">
    <text evidence="2 5">Belongs to the Ap4A hydrolase family.</text>
</comment>
<feature type="domain" description="Calcineurin-like phosphoesterase" evidence="6">
    <location>
        <begin position="4"/>
        <end position="122"/>
    </location>
</feature>
<evidence type="ECO:0000313" key="8">
    <source>
        <dbReference type="Proteomes" id="UP000244930"/>
    </source>
</evidence>
<dbReference type="InterPro" id="IPR004617">
    <property type="entry name" value="ApaH"/>
</dbReference>
<dbReference type="InterPro" id="IPR004843">
    <property type="entry name" value="Calcineurin-like_PHP"/>
</dbReference>
<organism evidence="7 8">
    <name type="scientific">Parazoarcus communis</name>
    <dbReference type="NCBI Taxonomy" id="41977"/>
    <lineage>
        <taxon>Bacteria</taxon>
        <taxon>Pseudomonadati</taxon>
        <taxon>Pseudomonadota</taxon>
        <taxon>Betaproteobacteria</taxon>
        <taxon>Rhodocyclales</taxon>
        <taxon>Zoogloeaceae</taxon>
        <taxon>Parazoarcus</taxon>
    </lineage>
</organism>
<evidence type="ECO:0000313" key="7">
    <source>
        <dbReference type="EMBL" id="AWI76814.1"/>
    </source>
</evidence>
<dbReference type="RefSeq" id="WP_108950513.1">
    <property type="nucleotide sequence ID" value="NZ_CP022187.1"/>
</dbReference>
<evidence type="ECO:0000256" key="4">
    <source>
        <dbReference type="ARBA" id="ARBA00049417"/>
    </source>
</evidence>
<dbReference type="EMBL" id="CP022187">
    <property type="protein sequence ID" value="AWI76814.1"/>
    <property type="molecule type" value="Genomic_DNA"/>
</dbReference>
<comment type="function">
    <text evidence="1 5">Hydrolyzes diadenosine 5',5'''-P1,P4-tetraphosphate to yield ADP.</text>
</comment>
<dbReference type="CDD" id="cd07422">
    <property type="entry name" value="MPP_ApaH"/>
    <property type="match status" value="1"/>
</dbReference>
<dbReference type="Pfam" id="PF00149">
    <property type="entry name" value="Metallophos"/>
    <property type="match status" value="1"/>
</dbReference>
<dbReference type="PANTHER" id="PTHR40942">
    <property type="match status" value="1"/>
</dbReference>
<keyword evidence="8" id="KW-1185">Reference proteome</keyword>
<accession>A0A2U8GTQ8</accession>
<dbReference type="EC" id="3.6.1.41" evidence="5"/>
<reference evidence="7 8" key="1">
    <citation type="submission" date="2017-06" db="EMBL/GenBank/DDBJ databases">
        <title>Azoarcus.</title>
        <authorList>
            <person name="Woo J.-H."/>
            <person name="Kim H.-S."/>
        </authorList>
    </citation>
    <scope>NUCLEOTIDE SEQUENCE [LARGE SCALE GENOMIC DNA]</scope>
    <source>
        <strain evidence="7 8">TSPY31</strain>
    </source>
</reference>
<dbReference type="AlphaFoldDB" id="A0A2U8GTQ8"/>
<gene>
    <name evidence="5" type="primary">apaH</name>
    <name evidence="7" type="ORF">CEW83_17620</name>
</gene>
<sequence length="265" mass="29310">MATYAIGDIQGCHDALQRLLAKISFDPAADRLWVVGDLVNRGPQSVQVLRALREMGDSAKVVLGNHDLYLLMLGAGDKRRDKDDTLYQVLEAPDRDELLHWLSGLPLMHVEGDHVMLHAGLLPQWTISRAQALAAEVSAALTGPDARQFLLHLAGDRPDRWDESLKGWPRLRVIVNAMTRMRFCTPDGRMALRGKGPPHKAPAGTVPWFAAPDRFNRTHTIVCGHWSALGFYRTEGLLALDSGCVWGGKLTAVRLDDDEVFQVPA</sequence>